<dbReference type="InterPro" id="IPR045159">
    <property type="entry name" value="DCAF7-like"/>
</dbReference>
<dbReference type="InParanoid" id="T0QV59"/>
<dbReference type="InterPro" id="IPR036322">
    <property type="entry name" value="WD40_repeat_dom_sf"/>
</dbReference>
<name>T0QV59_SAPDV</name>
<proteinExistence type="predicted"/>
<dbReference type="eggNOG" id="KOG0290">
    <property type="taxonomic scope" value="Eukaryota"/>
</dbReference>
<dbReference type="PROSITE" id="PS00678">
    <property type="entry name" value="WD_REPEATS_1"/>
    <property type="match status" value="1"/>
</dbReference>
<dbReference type="PANTHER" id="PTHR19919">
    <property type="entry name" value="WD REPEAT CONTAINING PROTEIN"/>
    <property type="match status" value="1"/>
</dbReference>
<keyword evidence="4" id="KW-1185">Reference proteome</keyword>
<dbReference type="Proteomes" id="UP000030762">
    <property type="component" value="Unassembled WGS sequence"/>
</dbReference>
<keyword evidence="2" id="KW-0677">Repeat</keyword>
<dbReference type="InterPro" id="IPR015943">
    <property type="entry name" value="WD40/YVTN_repeat-like_dom_sf"/>
</dbReference>
<dbReference type="Gene3D" id="2.130.10.10">
    <property type="entry name" value="YVTN repeat-like/Quinoprotein amine dehydrogenase"/>
    <property type="match status" value="1"/>
</dbReference>
<organism evidence="3 4">
    <name type="scientific">Saprolegnia diclina (strain VS20)</name>
    <dbReference type="NCBI Taxonomy" id="1156394"/>
    <lineage>
        <taxon>Eukaryota</taxon>
        <taxon>Sar</taxon>
        <taxon>Stramenopiles</taxon>
        <taxon>Oomycota</taxon>
        <taxon>Saprolegniomycetes</taxon>
        <taxon>Saprolegniales</taxon>
        <taxon>Saprolegniaceae</taxon>
        <taxon>Saprolegnia</taxon>
    </lineage>
</organism>
<protein>
    <submittedName>
        <fullName evidence="3">Uncharacterized protein</fullName>
    </submittedName>
</protein>
<evidence type="ECO:0000313" key="3">
    <source>
        <dbReference type="EMBL" id="EQC38541.1"/>
    </source>
</evidence>
<evidence type="ECO:0000256" key="2">
    <source>
        <dbReference type="ARBA" id="ARBA00022737"/>
    </source>
</evidence>
<sequence length="348" mass="38156">MHARARLAAAYSFPWTVYGVSWSNSRSEKVLAVSSITEEYANHLQILELNEASPDGADMVDVETSKTSRYTLSVKAGIEHPYPPTRVMWSPAAMPETRLATTADYLRIWHPQENGLSLSAILSNNRTGDSCAPLTSCDWSEMDPNILGTSSIDTTCTIWDLNNTKQAKKQIIAHDAEVFDMAFSPLHGGSNIFGSVGADGSLRVFDIRCLESCTIAYETPDLSALLRLAWNKHDANFVAVMLVDSPTVLVLDLRMSASPYAQLTNTKEAHNTNTGRPPSVNAMAWSPTSAHHICTAGEDHEAIMWDTRVHVPVLQYSGGSYINAIGWSRTAPEFLAMSIDKTLHVVTI</sequence>
<evidence type="ECO:0000256" key="1">
    <source>
        <dbReference type="ARBA" id="ARBA00022574"/>
    </source>
</evidence>
<evidence type="ECO:0000313" key="4">
    <source>
        <dbReference type="Proteomes" id="UP000030762"/>
    </source>
</evidence>
<dbReference type="VEuPathDB" id="FungiDB:SDRG_04247"/>
<dbReference type="SMART" id="SM00320">
    <property type="entry name" value="WD40"/>
    <property type="match status" value="5"/>
</dbReference>
<dbReference type="OrthoDB" id="24670at2759"/>
<dbReference type="InterPro" id="IPR001680">
    <property type="entry name" value="WD40_rpt"/>
</dbReference>
<dbReference type="AlphaFoldDB" id="T0QV59"/>
<dbReference type="Pfam" id="PF00400">
    <property type="entry name" value="WD40"/>
    <property type="match status" value="1"/>
</dbReference>
<dbReference type="OMA" id="TIAMDAC"/>
<dbReference type="GeneID" id="19944974"/>
<gene>
    <name evidence="3" type="ORF">SDRG_04247</name>
</gene>
<keyword evidence="1" id="KW-0853">WD repeat</keyword>
<dbReference type="STRING" id="1156394.T0QV59"/>
<dbReference type="RefSeq" id="XP_008608133.1">
    <property type="nucleotide sequence ID" value="XM_008609911.1"/>
</dbReference>
<dbReference type="EMBL" id="JH767141">
    <property type="protein sequence ID" value="EQC38541.1"/>
    <property type="molecule type" value="Genomic_DNA"/>
</dbReference>
<reference evidence="3 4" key="1">
    <citation type="submission" date="2012-04" db="EMBL/GenBank/DDBJ databases">
        <title>The Genome Sequence of Saprolegnia declina VS20.</title>
        <authorList>
            <consortium name="The Broad Institute Genome Sequencing Platform"/>
            <person name="Russ C."/>
            <person name="Nusbaum C."/>
            <person name="Tyler B."/>
            <person name="van West P."/>
            <person name="Dieguez-Uribeondo J."/>
            <person name="de Bruijn I."/>
            <person name="Tripathy S."/>
            <person name="Jiang R."/>
            <person name="Young S.K."/>
            <person name="Zeng Q."/>
            <person name="Gargeya S."/>
            <person name="Fitzgerald M."/>
            <person name="Haas B."/>
            <person name="Abouelleil A."/>
            <person name="Alvarado L."/>
            <person name="Arachchi H.M."/>
            <person name="Berlin A."/>
            <person name="Chapman S.B."/>
            <person name="Goldberg J."/>
            <person name="Griggs A."/>
            <person name="Gujja S."/>
            <person name="Hansen M."/>
            <person name="Howarth C."/>
            <person name="Imamovic A."/>
            <person name="Larimer J."/>
            <person name="McCowen C."/>
            <person name="Montmayeur A."/>
            <person name="Murphy C."/>
            <person name="Neiman D."/>
            <person name="Pearson M."/>
            <person name="Priest M."/>
            <person name="Roberts A."/>
            <person name="Saif S."/>
            <person name="Shea T."/>
            <person name="Sisk P."/>
            <person name="Sykes S."/>
            <person name="Wortman J."/>
            <person name="Nusbaum C."/>
            <person name="Birren B."/>
        </authorList>
    </citation>
    <scope>NUCLEOTIDE SEQUENCE [LARGE SCALE GENOMIC DNA]</scope>
    <source>
        <strain evidence="3 4">VS20</strain>
    </source>
</reference>
<dbReference type="InterPro" id="IPR019775">
    <property type="entry name" value="WD40_repeat_CS"/>
</dbReference>
<dbReference type="SUPFAM" id="SSF50978">
    <property type="entry name" value="WD40 repeat-like"/>
    <property type="match status" value="1"/>
</dbReference>
<accession>T0QV59</accession>